<sequence length="159" mass="18711">MENENLIKIMANFENLVSQLYMEYSLQLPELRSFWERLSKEELGHEAALNNLFSKVEGRTVFLDNHKFKISSIYLTSKYCSEKIEEAKKGITPIHALSISLDLEKAMIENKYFEVFQSDILELKNTFKTLENETIDHLKRVRDMWTEEREKIGIDNSAI</sequence>
<evidence type="ECO:0008006" key="3">
    <source>
        <dbReference type="Google" id="ProtNLM"/>
    </source>
</evidence>
<organism evidence="1 2">
    <name type="scientific">Candidatus Falkowbacteria bacterium GW2011_GWF2_39_8</name>
    <dbReference type="NCBI Taxonomy" id="1618642"/>
    <lineage>
        <taxon>Bacteria</taxon>
        <taxon>Candidatus Falkowiibacteriota</taxon>
    </lineage>
</organism>
<accession>A0A0G0PXP6</accession>
<dbReference type="Proteomes" id="UP000034137">
    <property type="component" value="Unassembled WGS sequence"/>
</dbReference>
<dbReference type="Gene3D" id="1.20.1260.10">
    <property type="match status" value="1"/>
</dbReference>
<comment type="caution">
    <text evidence="1">The sequence shown here is derived from an EMBL/GenBank/DDBJ whole genome shotgun (WGS) entry which is preliminary data.</text>
</comment>
<evidence type="ECO:0000313" key="1">
    <source>
        <dbReference type="EMBL" id="KKR32663.1"/>
    </source>
</evidence>
<gene>
    <name evidence="1" type="ORF">UT64_C0026G0005</name>
</gene>
<dbReference type="SUPFAM" id="SSF47240">
    <property type="entry name" value="Ferritin-like"/>
    <property type="match status" value="1"/>
</dbReference>
<dbReference type="InterPro" id="IPR012347">
    <property type="entry name" value="Ferritin-like"/>
</dbReference>
<name>A0A0G0PXP6_9BACT</name>
<dbReference type="AlphaFoldDB" id="A0A0G0PXP6"/>
<dbReference type="InterPro" id="IPR009078">
    <property type="entry name" value="Ferritin-like_SF"/>
</dbReference>
<reference evidence="1 2" key="1">
    <citation type="journal article" date="2015" name="Nature">
        <title>rRNA introns, odd ribosomes, and small enigmatic genomes across a large radiation of phyla.</title>
        <authorList>
            <person name="Brown C.T."/>
            <person name="Hug L.A."/>
            <person name="Thomas B.C."/>
            <person name="Sharon I."/>
            <person name="Castelle C.J."/>
            <person name="Singh A."/>
            <person name="Wilkins M.J."/>
            <person name="Williams K.H."/>
            <person name="Banfield J.F."/>
        </authorList>
    </citation>
    <scope>NUCLEOTIDE SEQUENCE [LARGE SCALE GENOMIC DNA]</scope>
</reference>
<evidence type="ECO:0000313" key="2">
    <source>
        <dbReference type="Proteomes" id="UP000034137"/>
    </source>
</evidence>
<dbReference type="EMBL" id="LBXO01000026">
    <property type="protein sequence ID" value="KKR32663.1"/>
    <property type="molecule type" value="Genomic_DNA"/>
</dbReference>
<proteinExistence type="predicted"/>
<protein>
    <recommendedName>
        <fullName evidence="3">Rubrerythrin diiron-binding domain-containing protein</fullName>
    </recommendedName>
</protein>